<dbReference type="GO" id="GO:0006352">
    <property type="term" value="P:DNA-templated transcription initiation"/>
    <property type="evidence" value="ECO:0007669"/>
    <property type="project" value="InterPro"/>
</dbReference>
<dbReference type="GO" id="GO:0003700">
    <property type="term" value="F:DNA-binding transcription factor activity"/>
    <property type="evidence" value="ECO:0007669"/>
    <property type="project" value="InterPro"/>
</dbReference>
<accession>A0A347WNJ8</accession>
<evidence type="ECO:0000313" key="3">
    <source>
        <dbReference type="Proteomes" id="UP000263232"/>
    </source>
</evidence>
<keyword evidence="3" id="KW-1185">Reference proteome</keyword>
<protein>
    <recommendedName>
        <fullName evidence="1">RNA polymerase sigma-70 region 2 domain-containing protein</fullName>
    </recommendedName>
</protein>
<dbReference type="KEGG" id="abae:CL176_11960"/>
<feature type="domain" description="RNA polymerase sigma-70 region 2" evidence="1">
    <location>
        <begin position="35"/>
        <end position="95"/>
    </location>
</feature>
<dbReference type="InterPro" id="IPR007627">
    <property type="entry name" value="RNA_pol_sigma70_r2"/>
</dbReference>
<dbReference type="Proteomes" id="UP000263232">
    <property type="component" value="Chromosome"/>
</dbReference>
<sequence>MFNPDSIEQTVVTLKSNYSDELFNRLSEEMNPYYTYRAKTYHISGYDADDIMQECLYSLNDAVNSFECSRNVRFVTYAIALADNRLNRIYREQKKQAQIIYGSSLDQEETLHVIESQKIDNIDKIDELIIMRQEYADVIQSLSKLEFQILIRLYLENETREDIMEAESLTERQFRAAKDRLIRKFQNAKKEPKRGRNFYSHKKAKNEKDMLKEELDVTQLPENLDKQARLLGWRLSKRRKNSP</sequence>
<dbReference type="Gene3D" id="1.20.120.1810">
    <property type="match status" value="1"/>
</dbReference>
<evidence type="ECO:0000259" key="1">
    <source>
        <dbReference type="Pfam" id="PF04542"/>
    </source>
</evidence>
<dbReference type="Pfam" id="PF04542">
    <property type="entry name" value="Sigma70_r2"/>
    <property type="match status" value="1"/>
</dbReference>
<organism evidence="2 3">
    <name type="scientific">Suicoccus acidiformans</name>
    <dbReference type="NCBI Taxonomy" id="2036206"/>
    <lineage>
        <taxon>Bacteria</taxon>
        <taxon>Bacillati</taxon>
        <taxon>Bacillota</taxon>
        <taxon>Bacilli</taxon>
        <taxon>Lactobacillales</taxon>
        <taxon>Aerococcaceae</taxon>
        <taxon>Suicoccus</taxon>
    </lineage>
</organism>
<dbReference type="OrthoDB" id="1767844at2"/>
<reference evidence="2 3" key="1">
    <citation type="submission" date="2017-09" db="EMBL/GenBank/DDBJ databases">
        <title>Complete genome sequence of Oxytococcus suis strain ZY16052.</title>
        <authorList>
            <person name="Li F."/>
        </authorList>
    </citation>
    <scope>NUCLEOTIDE SEQUENCE [LARGE SCALE GENOMIC DNA]</scope>
    <source>
        <strain evidence="2 3">ZY16052</strain>
    </source>
</reference>
<evidence type="ECO:0000313" key="2">
    <source>
        <dbReference type="EMBL" id="AXY26655.1"/>
    </source>
</evidence>
<dbReference type="SUPFAM" id="SSF88946">
    <property type="entry name" value="Sigma2 domain of RNA polymerase sigma factors"/>
    <property type="match status" value="1"/>
</dbReference>
<name>A0A347WNJ8_9LACT</name>
<dbReference type="InterPro" id="IPR013325">
    <property type="entry name" value="RNA_pol_sigma_r2"/>
</dbReference>
<gene>
    <name evidence="2" type="ORF">CL176_11960</name>
</gene>
<dbReference type="AlphaFoldDB" id="A0A347WNJ8"/>
<dbReference type="EMBL" id="CP023434">
    <property type="protein sequence ID" value="AXY26655.1"/>
    <property type="molecule type" value="Genomic_DNA"/>
</dbReference>
<proteinExistence type="predicted"/>
<dbReference type="RefSeq" id="WP_118991509.1">
    <property type="nucleotide sequence ID" value="NZ_CP023434.1"/>
</dbReference>